<dbReference type="EMBL" id="VLPL01000007">
    <property type="protein sequence ID" value="TSJ41567.1"/>
    <property type="molecule type" value="Genomic_DNA"/>
</dbReference>
<dbReference type="Gene3D" id="2.60.40.10">
    <property type="entry name" value="Immunoglobulins"/>
    <property type="match status" value="3"/>
</dbReference>
<evidence type="ECO:0000313" key="3">
    <source>
        <dbReference type="Proteomes" id="UP000316008"/>
    </source>
</evidence>
<feature type="compositionally biased region" description="Gly residues" evidence="1">
    <location>
        <begin position="1552"/>
        <end position="1562"/>
    </location>
</feature>
<dbReference type="Proteomes" id="UP000316008">
    <property type="component" value="Unassembled WGS sequence"/>
</dbReference>
<proteinExistence type="predicted"/>
<evidence type="ECO:0000313" key="2">
    <source>
        <dbReference type="EMBL" id="TSJ41567.1"/>
    </source>
</evidence>
<protein>
    <submittedName>
        <fullName evidence="2">Uncharacterized protein</fullName>
    </submittedName>
</protein>
<feature type="compositionally biased region" description="Low complexity" evidence="1">
    <location>
        <begin position="1580"/>
        <end position="1614"/>
    </location>
</feature>
<gene>
    <name evidence="2" type="ORF">FO442_13970</name>
</gene>
<feature type="region of interest" description="Disordered" evidence="1">
    <location>
        <begin position="282"/>
        <end position="301"/>
    </location>
</feature>
<evidence type="ECO:0000256" key="1">
    <source>
        <dbReference type="SAM" id="MobiDB-lite"/>
    </source>
</evidence>
<comment type="caution">
    <text evidence="2">The sequence shown here is derived from an EMBL/GenBank/DDBJ whole genome shotgun (WGS) entry which is preliminary data.</text>
</comment>
<dbReference type="Gene3D" id="2.40.160.20">
    <property type="match status" value="1"/>
</dbReference>
<dbReference type="RefSeq" id="WP_144333828.1">
    <property type="nucleotide sequence ID" value="NZ_VLPL01000007.1"/>
</dbReference>
<sequence length="1614" mass="172349">MKYFYTLIVGLLLTTTLFSQNEKVNYDNDSRWFWGLNIGGTWTKTDVPYKLDLGYGLVLGRQFNYNYGKPISFDVRLRYLTGLWKGYNTDSTNVSSNAIYQDYNTAGQPVVLNFGTRLHELSLELAIHLNRLRERTGWDPYIFGGIGYTWYRTKGDLYGSDGFTYLYDSTKLASGSYTQTEIHSMTDKKFDTDLNSPASMGKFMPSVGIGIGYQIAKGVSLGIEHKTTFTLADNFDGHVLSKGKYANDWYHYTSVYLKFHIRSHYEHTTYQDTAHTPVVTNPNWTQADRTPPVVDFTNPGTSGTTVNSSSYVIRGRIQHVNSSSNVVFRQNGNYITNFSFNPSTQEFQSTVTLVPGQNTFELTGTNDFGSDMDQTVINYVRETPTPPVVTYSNPASNPTTVQNPVFNLTGTVLNVTGKDQIVMTLNGTPVTFTYNTSTRGIATTLNLVTGSNVVSTTGTNQYGSDTETATIIYQPQQTIQPPVVYFVNPNINPYTVSQNTFALTADVLNVADAQHVSFKQNGTINNNFAYNAQTDKFTSNVILNPGQNVFEVIGTNAAGSASATTIIIYNRVAPKPPIVTITNPGTNPYETSSAVFNLNATVLNVTQKSQIKVTLNGVNLPNFTYNAASNGVTEALTLVVGANVVSVTGANVDGTDSKQTTIIYKRVETVQPPVVQFTSPNVDPYTTSSATYNVVASVLHVTNQSGVNVNVNGTNLTNFSFVNSAASFPVTLIEGANIITVTGTNTAGTASETQTIIYRKPVSVQPPIVSFIDPSLNPAVSLNASYPVKARVRFVSTASQIGLKINGVTSTNFIYTASSELMEFTTGLVNGANVIEITATNAAGSDMETTVINYRAPNPTLPPVVTITYPAMDPQTVNVATSNVAATVLNIDNQQQIQVTLNGAPYSAFTYSSSTKVLTMNVPLIAGGNNVVITATNSAGTASDATQIIYKRDVIVPPPFVSFINPASPGQTVSLAPYVVRAHVTNVTNQSQIVLKEDGVIVNPGFWTFNPATLEVTFNHTLNAGNNIFEITATNAGGSHTASTSVIFKRVEVPCNKPVIAFSNPVAPNTTVENAQFAVKASIANITSVNQVEVYLNGNLQSAGTFNTGTSLMEKMVTLIEGSNSIEIKSTNTCGTATSTTVVVMEPKVIPCIAPEVIRIKPGTETILTESESVAVAATVNHVSQASQIQCKLDGVTIPFNYDEASHTVTATMAVTEGEHTIVIYVRNECGSQQVTWKITRKVCRPPVVTITESSTPNGSVVTSDGFNLSATVSNVENQSEITVTQNGQVIGFVYNQQTGVLSLDRNLVLGANAFVILSKNKCGENSKTINVLRNEVITVPAPTIQITSPFMSPLETDQSAQTVQIVTTGVTSASQVSVTLNGVATNFEYKASGGIKFNATYVLGQNVIVATAVTPGGTATDSKIVIYNAPEVIPAPVITFKNPNRCPATFQIGTAVITGMVQNVSSASQVSILYNGENVVFTSSIESNVLSFSFQVNITATTLSIPLLVTATNASGSDRKFCLINAALPSGNGNNGHGNNTDGTDESNPGQGSGGPNGGTNGTVDDENGNGSGNGNGGKTTNPTRPTRPGATGTPTTRPTTPITTPTRPTGRP</sequence>
<reference evidence="2 3" key="1">
    <citation type="submission" date="2019-07" db="EMBL/GenBank/DDBJ databases">
        <authorList>
            <person name="Huq M.A."/>
        </authorList>
    </citation>
    <scope>NUCLEOTIDE SEQUENCE [LARGE SCALE GENOMIC DNA]</scope>
    <source>
        <strain evidence="2 3">MAH-3</strain>
    </source>
</reference>
<accession>A0A556MNM5</accession>
<feature type="compositionally biased region" description="Low complexity" evidence="1">
    <location>
        <begin position="1538"/>
        <end position="1551"/>
    </location>
</feature>
<feature type="region of interest" description="Disordered" evidence="1">
    <location>
        <begin position="1531"/>
        <end position="1614"/>
    </location>
</feature>
<dbReference type="InterPro" id="IPR011250">
    <property type="entry name" value="OMP/PagP_B-barrel"/>
</dbReference>
<dbReference type="OrthoDB" id="1465557at2"/>
<dbReference type="InterPro" id="IPR013783">
    <property type="entry name" value="Ig-like_fold"/>
</dbReference>
<dbReference type="SUPFAM" id="SSF56925">
    <property type="entry name" value="OMPA-like"/>
    <property type="match status" value="1"/>
</dbReference>
<name>A0A556MNM5_9FLAO</name>
<organism evidence="2 3">
    <name type="scientific">Fluviicola chungangensis</name>
    <dbReference type="NCBI Taxonomy" id="2597671"/>
    <lineage>
        <taxon>Bacteria</taxon>
        <taxon>Pseudomonadati</taxon>
        <taxon>Bacteroidota</taxon>
        <taxon>Flavobacteriia</taxon>
        <taxon>Flavobacteriales</taxon>
        <taxon>Crocinitomicaceae</taxon>
        <taxon>Fluviicola</taxon>
    </lineage>
</organism>
<keyword evidence="3" id="KW-1185">Reference proteome</keyword>